<evidence type="ECO:0000313" key="1">
    <source>
        <dbReference type="EMBL" id="EEZ97949.1"/>
    </source>
</evidence>
<dbReference type="AlphaFoldDB" id="D6WAU2"/>
<accession>D6WAU2</accession>
<dbReference type="HOGENOM" id="CLU_1612962_0_0_1"/>
<name>D6WAU2_TRICA</name>
<reference evidence="1 2" key="2">
    <citation type="journal article" date="2010" name="Nucleic Acids Res.">
        <title>BeetleBase in 2010: revisions to provide comprehensive genomic information for Tribolium castaneum.</title>
        <authorList>
            <person name="Kim H.S."/>
            <person name="Murphy T."/>
            <person name="Xia J."/>
            <person name="Caragea D."/>
            <person name="Park Y."/>
            <person name="Beeman R.W."/>
            <person name="Lorenzen M.D."/>
            <person name="Butcher S."/>
            <person name="Manak J.R."/>
            <person name="Brown S.J."/>
        </authorList>
    </citation>
    <scope>GENOME REANNOTATION</scope>
    <source>
        <strain evidence="1 2">Georgia GA2</strain>
    </source>
</reference>
<sequence length="165" mass="18930">MYGNLSPEAIQVSSLPLKLQLGFIPYNGAPVDYDSAIYRLLINDETLCGIVWSRIRKKLDFEQPFVLETAKSLSKDKLTRNTRMGPLSSRRRTISEGGHLNKAGHEFAPFTGSLQVVHFYEYPVFDVSPIPDKRRFQHLASKNRSWHKCGRAIKERKSNSHFYSD</sequence>
<evidence type="ECO:0000313" key="2">
    <source>
        <dbReference type="Proteomes" id="UP000007266"/>
    </source>
</evidence>
<gene>
    <name evidence="1" type="primary">GLEAN_00340</name>
    <name evidence="1" type="ORF">TcasGA2_TC000340</name>
</gene>
<dbReference type="EMBL" id="KQ971312">
    <property type="protein sequence ID" value="EEZ97949.1"/>
    <property type="molecule type" value="Genomic_DNA"/>
</dbReference>
<organism evidence="1 2">
    <name type="scientific">Tribolium castaneum</name>
    <name type="common">Red flour beetle</name>
    <dbReference type="NCBI Taxonomy" id="7070"/>
    <lineage>
        <taxon>Eukaryota</taxon>
        <taxon>Metazoa</taxon>
        <taxon>Ecdysozoa</taxon>
        <taxon>Arthropoda</taxon>
        <taxon>Hexapoda</taxon>
        <taxon>Insecta</taxon>
        <taxon>Pterygota</taxon>
        <taxon>Neoptera</taxon>
        <taxon>Endopterygota</taxon>
        <taxon>Coleoptera</taxon>
        <taxon>Polyphaga</taxon>
        <taxon>Cucujiformia</taxon>
        <taxon>Tenebrionidae</taxon>
        <taxon>Tenebrionidae incertae sedis</taxon>
        <taxon>Tribolium</taxon>
    </lineage>
</organism>
<dbReference type="Proteomes" id="UP000007266">
    <property type="component" value="Linkage group 2"/>
</dbReference>
<reference evidence="1 2" key="1">
    <citation type="journal article" date="2008" name="Nature">
        <title>The genome of the model beetle and pest Tribolium castaneum.</title>
        <authorList>
            <consortium name="Tribolium Genome Sequencing Consortium"/>
            <person name="Richards S."/>
            <person name="Gibbs R.A."/>
            <person name="Weinstock G.M."/>
            <person name="Brown S.J."/>
            <person name="Denell R."/>
            <person name="Beeman R.W."/>
            <person name="Gibbs R."/>
            <person name="Beeman R.W."/>
            <person name="Brown S.J."/>
            <person name="Bucher G."/>
            <person name="Friedrich M."/>
            <person name="Grimmelikhuijzen C.J."/>
            <person name="Klingler M."/>
            <person name="Lorenzen M."/>
            <person name="Richards S."/>
            <person name="Roth S."/>
            <person name="Schroder R."/>
            <person name="Tautz D."/>
            <person name="Zdobnov E.M."/>
            <person name="Muzny D."/>
            <person name="Gibbs R.A."/>
            <person name="Weinstock G.M."/>
            <person name="Attaway T."/>
            <person name="Bell S."/>
            <person name="Buhay C.J."/>
            <person name="Chandrabose M.N."/>
            <person name="Chavez D."/>
            <person name="Clerk-Blankenburg K.P."/>
            <person name="Cree A."/>
            <person name="Dao M."/>
            <person name="Davis C."/>
            <person name="Chacko J."/>
            <person name="Dinh H."/>
            <person name="Dugan-Rocha S."/>
            <person name="Fowler G."/>
            <person name="Garner T.T."/>
            <person name="Garnes J."/>
            <person name="Gnirke A."/>
            <person name="Hawes A."/>
            <person name="Hernandez J."/>
            <person name="Hines S."/>
            <person name="Holder M."/>
            <person name="Hume J."/>
            <person name="Jhangiani S.N."/>
            <person name="Joshi V."/>
            <person name="Khan Z.M."/>
            <person name="Jackson L."/>
            <person name="Kovar C."/>
            <person name="Kowis A."/>
            <person name="Lee S."/>
            <person name="Lewis L.R."/>
            <person name="Margolis J."/>
            <person name="Morgan M."/>
            <person name="Nazareth L.V."/>
            <person name="Nguyen N."/>
            <person name="Okwuonu G."/>
            <person name="Parker D."/>
            <person name="Richards S."/>
            <person name="Ruiz S.J."/>
            <person name="Santibanez J."/>
            <person name="Savard J."/>
            <person name="Scherer S.E."/>
            <person name="Schneider B."/>
            <person name="Sodergren E."/>
            <person name="Tautz D."/>
            <person name="Vattahil S."/>
            <person name="Villasana D."/>
            <person name="White C.S."/>
            <person name="Wright R."/>
            <person name="Park Y."/>
            <person name="Beeman R.W."/>
            <person name="Lord J."/>
            <person name="Oppert B."/>
            <person name="Lorenzen M."/>
            <person name="Brown S."/>
            <person name="Wang L."/>
            <person name="Savard J."/>
            <person name="Tautz D."/>
            <person name="Richards S."/>
            <person name="Weinstock G."/>
            <person name="Gibbs R.A."/>
            <person name="Liu Y."/>
            <person name="Worley K."/>
            <person name="Weinstock G."/>
            <person name="Elsik C.G."/>
            <person name="Reese J.T."/>
            <person name="Elhaik E."/>
            <person name="Landan G."/>
            <person name="Graur D."/>
            <person name="Arensburger P."/>
            <person name="Atkinson P."/>
            <person name="Beeman R.W."/>
            <person name="Beidler J."/>
            <person name="Brown S.J."/>
            <person name="Demuth J.P."/>
            <person name="Drury D.W."/>
            <person name="Du Y.Z."/>
            <person name="Fujiwara H."/>
            <person name="Lorenzen M."/>
            <person name="Maselli V."/>
            <person name="Osanai M."/>
            <person name="Park Y."/>
            <person name="Robertson H.M."/>
            <person name="Tu Z."/>
            <person name="Wang J.J."/>
            <person name="Wang S."/>
            <person name="Richards S."/>
            <person name="Song H."/>
            <person name="Zhang L."/>
            <person name="Sodergren E."/>
            <person name="Werner D."/>
            <person name="Stanke M."/>
            <person name="Morgenstern B."/>
            <person name="Solovyev V."/>
            <person name="Kosarev P."/>
            <person name="Brown G."/>
            <person name="Chen H.C."/>
            <person name="Ermolaeva O."/>
            <person name="Hlavina W."/>
            <person name="Kapustin Y."/>
            <person name="Kiryutin B."/>
            <person name="Kitts P."/>
            <person name="Maglott D."/>
            <person name="Pruitt K."/>
            <person name="Sapojnikov V."/>
            <person name="Souvorov A."/>
            <person name="Mackey A.J."/>
            <person name="Waterhouse R.M."/>
            <person name="Wyder S."/>
            <person name="Zdobnov E.M."/>
            <person name="Zdobnov E.M."/>
            <person name="Wyder S."/>
            <person name="Kriventseva E.V."/>
            <person name="Kadowaki T."/>
            <person name="Bork P."/>
            <person name="Aranda M."/>
            <person name="Bao R."/>
            <person name="Beermann A."/>
            <person name="Berns N."/>
            <person name="Bolognesi R."/>
            <person name="Bonneton F."/>
            <person name="Bopp D."/>
            <person name="Brown S.J."/>
            <person name="Bucher G."/>
            <person name="Butts T."/>
            <person name="Chaumot A."/>
            <person name="Denell R.E."/>
            <person name="Ferrier D.E."/>
            <person name="Friedrich M."/>
            <person name="Gordon C.M."/>
            <person name="Jindra M."/>
            <person name="Klingler M."/>
            <person name="Lan Q."/>
            <person name="Lattorff H.M."/>
            <person name="Laudet V."/>
            <person name="von Levetsow C."/>
            <person name="Liu Z."/>
            <person name="Lutz R."/>
            <person name="Lynch J.A."/>
            <person name="da Fonseca R.N."/>
            <person name="Posnien N."/>
            <person name="Reuter R."/>
            <person name="Roth S."/>
            <person name="Savard J."/>
            <person name="Schinko J.B."/>
            <person name="Schmitt C."/>
            <person name="Schoppmeier M."/>
            <person name="Schroder R."/>
            <person name="Shippy T.D."/>
            <person name="Simonnet F."/>
            <person name="Marques-Souza H."/>
            <person name="Tautz D."/>
            <person name="Tomoyasu Y."/>
            <person name="Trauner J."/>
            <person name="Van der Zee M."/>
            <person name="Vervoort M."/>
            <person name="Wittkopp N."/>
            <person name="Wimmer E.A."/>
            <person name="Yang X."/>
            <person name="Jones A.K."/>
            <person name="Sattelle D.B."/>
            <person name="Ebert P.R."/>
            <person name="Nelson D."/>
            <person name="Scott J.G."/>
            <person name="Beeman R.W."/>
            <person name="Muthukrishnan S."/>
            <person name="Kramer K.J."/>
            <person name="Arakane Y."/>
            <person name="Beeman R.W."/>
            <person name="Zhu Q."/>
            <person name="Hogenkamp D."/>
            <person name="Dixit R."/>
            <person name="Oppert B."/>
            <person name="Jiang H."/>
            <person name="Zou Z."/>
            <person name="Marshall J."/>
            <person name="Elpidina E."/>
            <person name="Vinokurov K."/>
            <person name="Oppert C."/>
            <person name="Zou Z."/>
            <person name="Evans J."/>
            <person name="Lu Z."/>
            <person name="Zhao P."/>
            <person name="Sumathipala N."/>
            <person name="Altincicek B."/>
            <person name="Vilcinskas A."/>
            <person name="Williams M."/>
            <person name="Hultmark D."/>
            <person name="Hetru C."/>
            <person name="Jiang H."/>
            <person name="Grimmelikhuijzen C.J."/>
            <person name="Hauser F."/>
            <person name="Cazzamali G."/>
            <person name="Williamson M."/>
            <person name="Park Y."/>
            <person name="Li B."/>
            <person name="Tanaka Y."/>
            <person name="Predel R."/>
            <person name="Neupert S."/>
            <person name="Schachtner J."/>
            <person name="Verleyen P."/>
            <person name="Raible F."/>
            <person name="Bork P."/>
            <person name="Friedrich M."/>
            <person name="Walden K.K."/>
            <person name="Robertson H.M."/>
            <person name="Angeli S."/>
            <person name="Foret S."/>
            <person name="Bucher G."/>
            <person name="Schuetz S."/>
            <person name="Maleszka R."/>
            <person name="Wimmer E.A."/>
            <person name="Beeman R.W."/>
            <person name="Lorenzen M."/>
            <person name="Tomoyasu Y."/>
            <person name="Miller S.C."/>
            <person name="Grossmann D."/>
            <person name="Bucher G."/>
        </authorList>
    </citation>
    <scope>NUCLEOTIDE SEQUENCE [LARGE SCALE GENOMIC DNA]</scope>
    <source>
        <strain evidence="1 2">Georgia GA2</strain>
    </source>
</reference>
<protein>
    <submittedName>
        <fullName evidence="1">Uncharacterized protein</fullName>
    </submittedName>
</protein>
<keyword evidence="2" id="KW-1185">Reference proteome</keyword>
<proteinExistence type="predicted"/>